<evidence type="ECO:0000256" key="4">
    <source>
        <dbReference type="ARBA" id="ARBA00022777"/>
    </source>
</evidence>
<protein>
    <recommendedName>
        <fullName evidence="8">Mitogen-activated protein kinase</fullName>
        <ecNumber evidence="8">2.7.11.24</ecNumber>
    </recommendedName>
</protein>
<dbReference type="EMBL" id="CP009388">
    <property type="protein sequence ID" value="AIN97474.1"/>
    <property type="molecule type" value="Genomic_DNA"/>
</dbReference>
<keyword evidence="2 8" id="KW-0808">Transferase</keyword>
<accession>A0A088RQF2</accession>
<feature type="binding site" evidence="6">
    <location>
        <position position="59"/>
    </location>
    <ligand>
        <name>ATP</name>
        <dbReference type="ChEBI" id="CHEBI:30616"/>
    </ligand>
</feature>
<dbReference type="EC" id="2.7.11.24" evidence="8"/>
<dbReference type="Proteomes" id="UP000063063">
    <property type="component" value="Chromosome 19"/>
</dbReference>
<dbReference type="CDD" id="cd07834">
    <property type="entry name" value="STKc_MAPK"/>
    <property type="match status" value="1"/>
</dbReference>
<evidence type="ECO:0000256" key="3">
    <source>
        <dbReference type="ARBA" id="ARBA00022741"/>
    </source>
</evidence>
<sequence length="363" mass="41784">MTQLVPLAELPSGKKIYSVRGQGFEVDREYDLVKIIGFGAYGTVCSAVANRSGERVAIKRLSRVFGDLREGKRILREMEIMTSLKHSNLIRLHHFLRPHSKETFEDIYFVMDLYDTDLNRIIRSRQKLTDEHLQYFMIQAFRGLHYLHSAKVMHRDLKPSNLLVNADCALAICDFGLARDDQVMSSSDLTQYVVTRWYRPPEVLGMGFNQYTSAVDVWSLGLIFAELMVGRTLLPGTDYIEQLVMIVNLLGSPSIDDMEFLSSEARAFILSQPHRPALPFRDLFPMATEEATDLLSKLLVFHPARRLTAKEVMEHPYFSKYRDPAEEADAPNPFVWNHSHIETKAQLREDLWRVVEAYSHSNE</sequence>
<dbReference type="GO" id="GO:0004707">
    <property type="term" value="F:MAP kinase activity"/>
    <property type="evidence" value="ECO:0007669"/>
    <property type="project" value="UniProtKB-EC"/>
</dbReference>
<dbReference type="eggNOG" id="KOG0660">
    <property type="taxonomic scope" value="Eukaryota"/>
</dbReference>
<feature type="domain" description="Protein kinase" evidence="9">
    <location>
        <begin position="30"/>
        <end position="318"/>
    </location>
</feature>
<dbReference type="InterPro" id="IPR003527">
    <property type="entry name" value="MAP_kinase_CS"/>
</dbReference>
<dbReference type="FunFam" id="3.30.200.20:FF:000046">
    <property type="entry name" value="Mitogen-activated protein kinase"/>
    <property type="match status" value="1"/>
</dbReference>
<comment type="cofactor">
    <cofactor evidence="8">
        <name>Mg(2+)</name>
        <dbReference type="ChEBI" id="CHEBI:18420"/>
    </cofactor>
</comment>
<keyword evidence="11" id="KW-1185">Reference proteome</keyword>
<reference evidence="10 11" key="1">
    <citation type="journal article" date="2015" name="Sci. Rep.">
        <title>The genome of Leishmania panamensis: insights into genomics of the L. (Viannia) subgenus.</title>
        <authorList>
            <person name="Llanes A."/>
            <person name="Restrepo C.M."/>
            <person name="Vecchio G.D."/>
            <person name="Anguizola F.J."/>
            <person name="Lleonart R."/>
        </authorList>
    </citation>
    <scope>NUCLEOTIDE SEQUENCE [LARGE SCALE GENOMIC DNA]</scope>
    <source>
        <strain evidence="10 11">MHOM/PA/94/PSC-1</strain>
    </source>
</reference>
<dbReference type="InterPro" id="IPR050117">
    <property type="entry name" value="MAPK"/>
</dbReference>
<comment type="activity regulation">
    <text evidence="8">Activated by threonine and tyrosine phosphorylation.</text>
</comment>
<dbReference type="InterPro" id="IPR000719">
    <property type="entry name" value="Prot_kinase_dom"/>
</dbReference>
<keyword evidence="8" id="KW-0460">Magnesium</keyword>
<dbReference type="Gene3D" id="1.10.510.10">
    <property type="entry name" value="Transferase(Phosphotransferase) domain 1"/>
    <property type="match status" value="1"/>
</dbReference>
<dbReference type="OrthoDB" id="192887at2759"/>
<dbReference type="PROSITE" id="PS01351">
    <property type="entry name" value="MAPK"/>
    <property type="match status" value="1"/>
</dbReference>
<evidence type="ECO:0000256" key="8">
    <source>
        <dbReference type="RuleBase" id="RU361165"/>
    </source>
</evidence>
<dbReference type="RefSeq" id="XP_010698127.1">
    <property type="nucleotide sequence ID" value="XM_010699825.1"/>
</dbReference>
<evidence type="ECO:0000313" key="11">
    <source>
        <dbReference type="Proteomes" id="UP000063063"/>
    </source>
</evidence>
<gene>
    <name evidence="10" type="primary">MPK4</name>
    <name evidence="10" type="ORF">LPMP_191330</name>
</gene>
<evidence type="ECO:0000256" key="1">
    <source>
        <dbReference type="ARBA" id="ARBA00022527"/>
    </source>
</evidence>
<evidence type="ECO:0000259" key="9">
    <source>
        <dbReference type="PROSITE" id="PS50011"/>
    </source>
</evidence>
<keyword evidence="5 6" id="KW-0067">ATP-binding</keyword>
<keyword evidence="3 6" id="KW-0547">Nucleotide-binding</keyword>
<evidence type="ECO:0000256" key="6">
    <source>
        <dbReference type="PROSITE-ProRule" id="PRU10141"/>
    </source>
</evidence>
<dbReference type="GeneID" id="22574187"/>
<proteinExistence type="inferred from homology"/>
<comment type="similarity">
    <text evidence="8">Belongs to the protein kinase superfamily. Ser/Thr protein kinase family. MAP kinase subfamily.</text>
</comment>
<dbReference type="InterPro" id="IPR017441">
    <property type="entry name" value="Protein_kinase_ATP_BS"/>
</dbReference>
<dbReference type="VEuPathDB" id="TriTrypDB:LPAL13_190020300"/>
<dbReference type="InterPro" id="IPR011009">
    <property type="entry name" value="Kinase-like_dom_sf"/>
</dbReference>
<evidence type="ECO:0000313" key="10">
    <source>
        <dbReference type="EMBL" id="AIN97474.1"/>
    </source>
</evidence>
<dbReference type="VEuPathDB" id="TriTrypDB:LPMP_191330"/>
<dbReference type="PANTHER" id="PTHR24055">
    <property type="entry name" value="MITOGEN-ACTIVATED PROTEIN KINASE"/>
    <property type="match status" value="1"/>
</dbReference>
<dbReference type="Pfam" id="PF00069">
    <property type="entry name" value="Pkinase"/>
    <property type="match status" value="1"/>
</dbReference>
<keyword evidence="1 7" id="KW-0723">Serine/threonine-protein kinase</keyword>
<dbReference type="FunFam" id="1.10.510.10:FF:000040">
    <property type="entry name" value="Mitogen-activated protein kinase"/>
    <property type="match status" value="1"/>
</dbReference>
<dbReference type="SMART" id="SM00220">
    <property type="entry name" value="S_TKc"/>
    <property type="match status" value="1"/>
</dbReference>
<keyword evidence="4 8" id="KW-0418">Kinase</keyword>
<organism evidence="10 11">
    <name type="scientific">Leishmania panamensis</name>
    <dbReference type="NCBI Taxonomy" id="5679"/>
    <lineage>
        <taxon>Eukaryota</taxon>
        <taxon>Discoba</taxon>
        <taxon>Euglenozoa</taxon>
        <taxon>Kinetoplastea</taxon>
        <taxon>Metakinetoplastina</taxon>
        <taxon>Trypanosomatida</taxon>
        <taxon>Trypanosomatidae</taxon>
        <taxon>Leishmaniinae</taxon>
        <taxon>Leishmania</taxon>
        <taxon>Leishmania guyanensis species complex</taxon>
    </lineage>
</organism>
<dbReference type="InterPro" id="IPR008271">
    <property type="entry name" value="Ser/Thr_kinase_AS"/>
</dbReference>
<comment type="catalytic activity">
    <reaction evidence="8">
        <text>L-threonyl-[protein] + ATP = O-phospho-L-threonyl-[protein] + ADP + H(+)</text>
        <dbReference type="Rhea" id="RHEA:46608"/>
        <dbReference type="Rhea" id="RHEA-COMP:11060"/>
        <dbReference type="Rhea" id="RHEA-COMP:11605"/>
        <dbReference type="ChEBI" id="CHEBI:15378"/>
        <dbReference type="ChEBI" id="CHEBI:30013"/>
        <dbReference type="ChEBI" id="CHEBI:30616"/>
        <dbReference type="ChEBI" id="CHEBI:61977"/>
        <dbReference type="ChEBI" id="CHEBI:456216"/>
        <dbReference type="EC" id="2.7.11.24"/>
    </reaction>
</comment>
<dbReference type="GO" id="GO:0005524">
    <property type="term" value="F:ATP binding"/>
    <property type="evidence" value="ECO:0007669"/>
    <property type="project" value="UniProtKB-UniRule"/>
</dbReference>
<evidence type="ECO:0000256" key="7">
    <source>
        <dbReference type="RuleBase" id="RU000304"/>
    </source>
</evidence>
<dbReference type="PROSITE" id="PS00107">
    <property type="entry name" value="PROTEIN_KINASE_ATP"/>
    <property type="match status" value="1"/>
</dbReference>
<evidence type="ECO:0000256" key="2">
    <source>
        <dbReference type="ARBA" id="ARBA00022679"/>
    </source>
</evidence>
<dbReference type="AlphaFoldDB" id="A0A088RQF2"/>
<dbReference type="PROSITE" id="PS00108">
    <property type="entry name" value="PROTEIN_KINASE_ST"/>
    <property type="match status" value="1"/>
</dbReference>
<dbReference type="PROSITE" id="PS50011">
    <property type="entry name" value="PROTEIN_KINASE_DOM"/>
    <property type="match status" value="1"/>
</dbReference>
<name>A0A088RQF2_LEIPA</name>
<evidence type="ECO:0000256" key="5">
    <source>
        <dbReference type="ARBA" id="ARBA00022840"/>
    </source>
</evidence>
<dbReference type="Gene3D" id="3.30.200.20">
    <property type="entry name" value="Phosphorylase Kinase, domain 1"/>
    <property type="match status" value="1"/>
</dbReference>
<dbReference type="KEGG" id="lpan:LPMP_191330"/>
<dbReference type="SUPFAM" id="SSF56112">
    <property type="entry name" value="Protein kinase-like (PK-like)"/>
    <property type="match status" value="1"/>
</dbReference>